<dbReference type="SUPFAM" id="SSF53850">
    <property type="entry name" value="Periplasmic binding protein-like II"/>
    <property type="match status" value="1"/>
</dbReference>
<dbReference type="EMBL" id="RXNV01000004">
    <property type="protein sequence ID" value="RTR32261.1"/>
    <property type="molecule type" value="Genomic_DNA"/>
</dbReference>
<evidence type="ECO:0000313" key="2">
    <source>
        <dbReference type="Proteomes" id="UP000282060"/>
    </source>
</evidence>
<name>A0A3S0IEV0_9GAMM</name>
<accession>A0A3S0IEV0</accession>
<comment type="caution">
    <text evidence="1">The sequence shown here is derived from an EMBL/GenBank/DDBJ whole genome shotgun (WGS) entry which is preliminary data.</text>
</comment>
<evidence type="ECO:0000313" key="1">
    <source>
        <dbReference type="EMBL" id="RTR32261.1"/>
    </source>
</evidence>
<sequence length="235" mass="26301">MPGAKADTLHLTSLHWPPYSGSTLKEQGATIAITRAAIRAVGHELVVGFFPWSRAIRLVNRPDSKYVGYLPAYSYPTDEFIFSDSLGTSPLGLVEQRLHPISWSSFTDLNQYRLGVVREYTNTAELDGMIKQGTQRVELVNSDEHNVKKVATARIDAAVIDLHVFSYLLSQKQLKSLAGKLQINKKTLEDKQMLIAFKNTPEGHYWRDMFNVGLSKIDAASILDEYMSDVQAGIK</sequence>
<dbReference type="Gene3D" id="3.40.190.10">
    <property type="entry name" value="Periplasmic binding protein-like II"/>
    <property type="match status" value="2"/>
</dbReference>
<proteinExistence type="predicted"/>
<reference evidence="1 2" key="1">
    <citation type="submission" date="2018-12" db="EMBL/GenBank/DDBJ databases">
        <authorList>
            <person name="Yu L."/>
        </authorList>
    </citation>
    <scope>NUCLEOTIDE SEQUENCE [LARGE SCALE GENOMIC DNA]</scope>
    <source>
        <strain evidence="1 2">HAW-EB5</strain>
    </source>
</reference>
<protein>
    <submittedName>
        <fullName evidence="1">ABC transporter substrate-binding protein</fullName>
    </submittedName>
</protein>
<organism evidence="1 2">
    <name type="scientific">Shewanella atlantica</name>
    <dbReference type="NCBI Taxonomy" id="271099"/>
    <lineage>
        <taxon>Bacteria</taxon>
        <taxon>Pseudomonadati</taxon>
        <taxon>Pseudomonadota</taxon>
        <taxon>Gammaproteobacteria</taxon>
        <taxon>Alteromonadales</taxon>
        <taxon>Shewanellaceae</taxon>
        <taxon>Shewanella</taxon>
    </lineage>
</organism>
<dbReference type="RefSeq" id="WP_126506101.1">
    <property type="nucleotide sequence ID" value="NZ_RXNV01000004.1"/>
</dbReference>
<gene>
    <name evidence="1" type="ORF">EKG39_11760</name>
</gene>
<dbReference type="OrthoDB" id="5296159at2"/>
<keyword evidence="2" id="KW-1185">Reference proteome</keyword>
<dbReference type="AlphaFoldDB" id="A0A3S0IEV0"/>
<dbReference type="Proteomes" id="UP000282060">
    <property type="component" value="Unassembled WGS sequence"/>
</dbReference>